<dbReference type="EMBL" id="CAAALY010087670">
    <property type="protein sequence ID" value="VEL27501.1"/>
    <property type="molecule type" value="Genomic_DNA"/>
</dbReference>
<dbReference type="AlphaFoldDB" id="A0A3S5AEV6"/>
<keyword evidence="3" id="KW-1185">Reference proteome</keyword>
<dbReference type="Proteomes" id="UP000784294">
    <property type="component" value="Unassembled WGS sequence"/>
</dbReference>
<comment type="caution">
    <text evidence="2">The sequence shown here is derived from an EMBL/GenBank/DDBJ whole genome shotgun (WGS) entry which is preliminary data.</text>
</comment>
<evidence type="ECO:0000256" key="1">
    <source>
        <dbReference type="SAM" id="MobiDB-lite"/>
    </source>
</evidence>
<evidence type="ECO:0000313" key="3">
    <source>
        <dbReference type="Proteomes" id="UP000784294"/>
    </source>
</evidence>
<accession>A0A3S5AEV6</accession>
<evidence type="ECO:0000313" key="2">
    <source>
        <dbReference type="EMBL" id="VEL27501.1"/>
    </source>
</evidence>
<feature type="non-terminal residue" evidence="2">
    <location>
        <position position="143"/>
    </location>
</feature>
<name>A0A3S5AEV6_9PLAT</name>
<reference evidence="2" key="1">
    <citation type="submission" date="2018-11" db="EMBL/GenBank/DDBJ databases">
        <authorList>
            <consortium name="Pathogen Informatics"/>
        </authorList>
    </citation>
    <scope>NUCLEOTIDE SEQUENCE</scope>
</reference>
<organism evidence="2 3">
    <name type="scientific">Protopolystoma xenopodis</name>
    <dbReference type="NCBI Taxonomy" id="117903"/>
    <lineage>
        <taxon>Eukaryota</taxon>
        <taxon>Metazoa</taxon>
        <taxon>Spiralia</taxon>
        <taxon>Lophotrochozoa</taxon>
        <taxon>Platyhelminthes</taxon>
        <taxon>Monogenea</taxon>
        <taxon>Polyopisthocotylea</taxon>
        <taxon>Polystomatidea</taxon>
        <taxon>Polystomatidae</taxon>
        <taxon>Protopolystoma</taxon>
    </lineage>
</organism>
<protein>
    <submittedName>
        <fullName evidence="2">Uncharacterized protein</fullName>
    </submittedName>
</protein>
<proteinExistence type="predicted"/>
<feature type="region of interest" description="Disordered" evidence="1">
    <location>
        <begin position="124"/>
        <end position="143"/>
    </location>
</feature>
<gene>
    <name evidence="2" type="ORF">PXEA_LOCUS20941</name>
</gene>
<sequence>MSSNNLISSVELANRHSDPLLDVKDLRENSNRTHLLQRLTELDHCKKSIEELLEQLEAVPVASKNSPHFYRANSEFEKAIRSANTDDVTSGIRKASLGAQNKRGLPFASVNSGLNGRLTAQIREDNENKRHIPDTHDGRARCK</sequence>